<comment type="caution">
    <text evidence="1">The sequence shown here is derived from an EMBL/GenBank/DDBJ whole genome shotgun (WGS) entry which is preliminary data.</text>
</comment>
<sequence length="1464" mass="159663">MSSSDISSSMMSEHQTSTPLWQQADGQGARRTTKENAETVSLVCSHATCGVESCCCPVKMVGLRNCLTWEPLLLKASSIKSCANGCSLGITAHLTYANADTESVEGVFVYPLGEKEVVVGFEAVIAGRLVGVQIQSRGKLKDCCLDCCPGSGLEGHCGNGREWGCCGSSSLDMQCTNGHLILDEDLERTTFIMGTGVIGPMDIVSVVISTTLELPTLENGAIRIVYPTLLTPIVTGQMTPSKSENGGKSEETGATSCFGATSGKQDRVLDSEQQCAHAIFTSPAANLAPYELNFQLLVRGACLLAGLESPTHALRADADPSAQSASATYITLAQEHPYDRHIEIILHLSEPHSPLVILERGRLTFSQYEQQISSRRDFIRCTRKDSEPERKLEFVRKRYHKDILCSPVLMLNFCPDLLSEPLELHRATRELLFLVDRSGSMSGTIIHRVKEAMVVALKSLPSGTMLNIVGFGTTIKPLFTSSKLCTDVTLMQAYEYVQRMRADMRGTNLLGALSWVYQQPMQRSYPRQVFIITDGCISNVAKVLELVRRNTCAIRCFGLGLGPRACRRLLQGVAKLTGGTTEFLDDEERLQPRLIKSLKKAFEPVLTDVRIDWYLPENMEAFLSPNEIPPLYPGNHLVGYCTLYDMTNFKTKKTESQGRNYKGAHRDSSGSVFGQSNDELSPPPASELMPVVTCADGTDLEEALREISREISSEFSCARNTDPGTSPGVEFDWSSDVRRRIQESSYIQEQYVLTRCSLSSERSLQTQSHSHIHASSNSDSAGGVFLPDPHASGSVLDTGSLPQGLEKMPPPEQRSSLSRWADSTWQQNLSVDASDNGPEKQNGHLDGGEEARRRHKALTRSTMAARSFSSPQGELEMHHLRRALERVSFDQTLGGRLDESDGETKPPSRGTLSHRSLTDSNGLLFPASPLDWDSFTDPEYLFLFTAAPPEDPPPGQCRSLIHGLLSGRPVSWEVTVDLGHLWTSEGQETPPVEGCGGGGGGGGEEEGRGGGTMGGDHSPTDCSLSSAKRYRMKAIQTSKHCNIICMYTAFTATDNNPIKGVPESMDIKNTVLVLFVCVRIGSQSGSRRQRTYSVGLGRRRTSGGSEEAEDTRNSTDRDDTPASPCSLTSWDSSVGGSVYSATAPTISAASCTRSQRSIESKSMESFFGTRFPLGRLRSSISSGKQVPLKSHCLSAETEKQPEAETPDYLPLVRLQLASGAFLLTEIYSDCVQIPLDRLKRASPYSLHRRSLSPPFRCISPSAPSLSTSTKPPGAPTTHHVTFSPSACSLGKPTAPPFHHTPDDTPLMLEPRLRRRHLSDRDPFISPSDLPSSEEGSLELSVGPSQSQSHGQADSGRGSETDICEGSSGDPADLQGTSQLALEDLEGSSWATAVALAWLEHRCAGYFMEWELVAAKADFWLRSQELPEGVDLAGLKGAARQLFLLLRHWDENIKLNMLCYNPNNM</sequence>
<dbReference type="EMBL" id="CM041533">
    <property type="protein sequence ID" value="KAI3375001.1"/>
    <property type="molecule type" value="Genomic_DNA"/>
</dbReference>
<organism evidence="1 2">
    <name type="scientific">Scortum barcoo</name>
    <name type="common">barcoo grunter</name>
    <dbReference type="NCBI Taxonomy" id="214431"/>
    <lineage>
        <taxon>Eukaryota</taxon>
        <taxon>Metazoa</taxon>
        <taxon>Chordata</taxon>
        <taxon>Craniata</taxon>
        <taxon>Vertebrata</taxon>
        <taxon>Euteleostomi</taxon>
        <taxon>Actinopterygii</taxon>
        <taxon>Neopterygii</taxon>
        <taxon>Teleostei</taxon>
        <taxon>Neoteleostei</taxon>
        <taxon>Acanthomorphata</taxon>
        <taxon>Eupercaria</taxon>
        <taxon>Centrarchiformes</taxon>
        <taxon>Terapontoidei</taxon>
        <taxon>Terapontidae</taxon>
        <taxon>Scortum</taxon>
    </lineage>
</organism>
<accession>A0ACB8X4V0</accession>
<proteinExistence type="predicted"/>
<name>A0ACB8X4V0_9TELE</name>
<gene>
    <name evidence="1" type="ORF">L3Q82_021525</name>
</gene>
<evidence type="ECO:0000313" key="1">
    <source>
        <dbReference type="EMBL" id="KAI3375001.1"/>
    </source>
</evidence>
<protein>
    <submittedName>
        <fullName evidence="1">Uncharacterized protein</fullName>
    </submittedName>
</protein>
<reference evidence="1" key="1">
    <citation type="submission" date="2022-04" db="EMBL/GenBank/DDBJ databases">
        <title>Jade perch genome.</title>
        <authorList>
            <person name="Chao B."/>
        </authorList>
    </citation>
    <scope>NUCLEOTIDE SEQUENCE</scope>
    <source>
        <strain evidence="1">CB-2022</strain>
    </source>
</reference>
<dbReference type="Proteomes" id="UP000831701">
    <property type="component" value="Chromosome 3"/>
</dbReference>
<keyword evidence="2" id="KW-1185">Reference proteome</keyword>
<evidence type="ECO:0000313" key="2">
    <source>
        <dbReference type="Proteomes" id="UP000831701"/>
    </source>
</evidence>